<dbReference type="EMBL" id="CM010719">
    <property type="protein sequence ID" value="RZC61125.1"/>
    <property type="molecule type" value="Genomic_DNA"/>
</dbReference>
<feature type="binding site" evidence="3">
    <location>
        <begin position="542"/>
        <end position="543"/>
    </location>
    <ligand>
        <name>FAD</name>
        <dbReference type="ChEBI" id="CHEBI:57692"/>
    </ligand>
</feature>
<accession>A0A4Y7JN70</accession>
<dbReference type="PROSITE" id="PS00624">
    <property type="entry name" value="GMC_OXRED_2"/>
    <property type="match status" value="1"/>
</dbReference>
<keyword evidence="4" id="KW-1015">Disulfide bond</keyword>
<dbReference type="InterPro" id="IPR012132">
    <property type="entry name" value="GMC_OxRdtase"/>
</dbReference>
<dbReference type="Gene3D" id="3.30.410.40">
    <property type="match status" value="1"/>
</dbReference>
<feature type="domain" description="Glucose-methanol-choline oxidoreductase N-terminal" evidence="6">
    <location>
        <begin position="300"/>
        <end position="314"/>
    </location>
</feature>
<evidence type="ECO:0000256" key="3">
    <source>
        <dbReference type="PIRSR" id="PIRSR000137-2"/>
    </source>
</evidence>
<organism evidence="7 8">
    <name type="scientific">Papaver somniferum</name>
    <name type="common">Opium poppy</name>
    <dbReference type="NCBI Taxonomy" id="3469"/>
    <lineage>
        <taxon>Eukaryota</taxon>
        <taxon>Viridiplantae</taxon>
        <taxon>Streptophyta</taxon>
        <taxon>Embryophyta</taxon>
        <taxon>Tracheophyta</taxon>
        <taxon>Spermatophyta</taxon>
        <taxon>Magnoliopsida</taxon>
        <taxon>Ranunculales</taxon>
        <taxon>Papaveraceae</taxon>
        <taxon>Papaveroideae</taxon>
        <taxon>Papaver</taxon>
    </lineage>
</organism>
<dbReference type="Proteomes" id="UP000316621">
    <property type="component" value="Chromosome 5"/>
</dbReference>
<dbReference type="GO" id="GO:0050660">
    <property type="term" value="F:flavin adenine dinucleotide binding"/>
    <property type="evidence" value="ECO:0007669"/>
    <property type="project" value="InterPro"/>
</dbReference>
<feature type="binding site" evidence="3">
    <location>
        <begin position="502"/>
        <end position="503"/>
    </location>
    <ligand>
        <name>FAD</name>
        <dbReference type="ChEBI" id="CHEBI:57692"/>
    </ligand>
</feature>
<dbReference type="PANTHER" id="PTHR45968:SF2">
    <property type="entry name" value="(R)-MANDELONITRILE LYASE-LIKE"/>
    <property type="match status" value="1"/>
</dbReference>
<reference evidence="7 8" key="1">
    <citation type="journal article" date="2018" name="Science">
        <title>The opium poppy genome and morphinan production.</title>
        <authorList>
            <person name="Guo L."/>
            <person name="Winzer T."/>
            <person name="Yang X."/>
            <person name="Li Y."/>
            <person name="Ning Z."/>
            <person name="He Z."/>
            <person name="Teodor R."/>
            <person name="Lu Y."/>
            <person name="Bowser T.A."/>
            <person name="Graham I.A."/>
            <person name="Ye K."/>
        </authorList>
    </citation>
    <scope>NUCLEOTIDE SEQUENCE [LARGE SCALE GENOMIC DNA]</scope>
    <source>
        <strain evidence="8">cv. HN1</strain>
        <tissue evidence="7">Leaves</tissue>
    </source>
</reference>
<comment type="cofactor">
    <cofactor evidence="3">
        <name>FAD</name>
        <dbReference type="ChEBI" id="CHEBI:57692"/>
    </cofactor>
</comment>
<keyword evidence="5" id="KW-0812">Transmembrane</keyword>
<dbReference type="OMA" id="YGQPHFE"/>
<dbReference type="InterPro" id="IPR036188">
    <property type="entry name" value="FAD/NAD-bd_sf"/>
</dbReference>
<evidence type="ECO:0000256" key="5">
    <source>
        <dbReference type="SAM" id="Phobius"/>
    </source>
</evidence>
<evidence type="ECO:0000259" key="6">
    <source>
        <dbReference type="PROSITE" id="PS00624"/>
    </source>
</evidence>
<protein>
    <recommendedName>
        <fullName evidence="6">Glucose-methanol-choline oxidoreductase N-terminal domain-containing protein</fullName>
    </recommendedName>
</protein>
<dbReference type="PIRSF" id="PIRSF000137">
    <property type="entry name" value="Alcohol_oxidase"/>
    <property type="match status" value="1"/>
</dbReference>
<dbReference type="InterPro" id="IPR007867">
    <property type="entry name" value="GMC_OxRtase_C"/>
</dbReference>
<dbReference type="Gramene" id="RZC61125">
    <property type="protein sequence ID" value="RZC61125"/>
    <property type="gene ID" value="C5167_022882"/>
</dbReference>
<feature type="binding site" evidence="3">
    <location>
        <position position="248"/>
    </location>
    <ligand>
        <name>FAD</name>
        <dbReference type="ChEBI" id="CHEBI:57692"/>
    </ligand>
</feature>
<keyword evidence="2" id="KW-0732">Signal</keyword>
<dbReference type="Pfam" id="PF05199">
    <property type="entry name" value="GMC_oxred_C"/>
    <property type="match status" value="1"/>
</dbReference>
<dbReference type="AlphaFoldDB" id="A0A4Y7JN70"/>
<proteinExistence type="inferred from homology"/>
<dbReference type="GO" id="GO:0016614">
    <property type="term" value="F:oxidoreductase activity, acting on CH-OH group of donors"/>
    <property type="evidence" value="ECO:0007669"/>
    <property type="project" value="InterPro"/>
</dbReference>
<keyword evidence="3" id="KW-0285">Flavoprotein</keyword>
<dbReference type="InterPro" id="IPR051871">
    <property type="entry name" value="GMC_Oxidoreductase-Related"/>
</dbReference>
<feature type="transmembrane region" description="Helical" evidence="5">
    <location>
        <begin position="7"/>
        <end position="29"/>
    </location>
</feature>
<keyword evidence="3" id="KW-0274">FAD</keyword>
<dbReference type="Gene3D" id="3.50.50.60">
    <property type="entry name" value="FAD/NAD(P)-binding domain"/>
    <property type="match status" value="1"/>
</dbReference>
<keyword evidence="5" id="KW-1133">Transmembrane helix</keyword>
<evidence type="ECO:0000256" key="4">
    <source>
        <dbReference type="PIRSR" id="PIRSR000137-3"/>
    </source>
</evidence>
<feature type="binding site" evidence="3">
    <location>
        <begin position="66"/>
        <end position="67"/>
    </location>
    <ligand>
        <name>FAD</name>
        <dbReference type="ChEBI" id="CHEBI:57692"/>
    </ligand>
</feature>
<gene>
    <name evidence="7" type="ORF">C5167_022882</name>
</gene>
<keyword evidence="5" id="KW-0472">Membrane</keyword>
<dbReference type="InterPro" id="IPR000172">
    <property type="entry name" value="GMC_OxRdtase_N"/>
</dbReference>
<feature type="binding site" evidence="3">
    <location>
        <position position="531"/>
    </location>
    <ligand>
        <name>FAD</name>
        <dbReference type="ChEBI" id="CHEBI:57692"/>
    </ligand>
</feature>
<sequence>MAKRNEKLFPILVSLIPPLFILVLSLLFVKPFAQPQQDPEFVQFIFNSTELPTEDEYDYIIVGGGTSGCPLAATLSTNYEVLLVERGGNMNEYPNLINQEGFLSAITQVDSYDSPAESFTSEEGVPNARGRVLGGSSAINAGFYSRADSDFYGVSGFNWDLDLVNGSYEWIEESIVFTPELRNWQSAFRDGLLQAANITPYNGFNLNHLIGTKIGGTTFDSSGRRHTSADLLIHSNFSNIRVSLRASVERIILNSISSETLIEPTDRPKKSAIGIVYRDQVGRHHHAMIRGKGEVILCAGAIGSPQLLLLSGIGPRPYLSSWGIPVAHHLPYVGESLYDNPRNGISFIPSRPIGQSLIQVVGITDRGTYIEAASNIVPFMSPPHSVFVHGPASSPLYLTVATIMEKIVGPLSAGSLRLASTDVRVQPIIRFNYFSNPEDLKRCVEGMRIVGEILRGASMDVFKTREFFGRREFRYVGSGLPANQSDDGLMEDFCKRTVNTIWHYHGGCVVGEVVDSEFRVIGVDSLRVVDGSTFSISPGTNPQATLMMMGRSWRKGREGGEILYNAGVFVNLKGEMKGCAITMLRKECAPSVADQRNTQWPRIASAVNAMV</sequence>
<feature type="disulfide bond" evidence="4">
    <location>
        <begin position="443"/>
        <end position="494"/>
    </location>
</feature>
<dbReference type="SUPFAM" id="SSF51905">
    <property type="entry name" value="FAD/NAD(P)-binding domain"/>
    <property type="match status" value="1"/>
</dbReference>
<evidence type="ECO:0000313" key="8">
    <source>
        <dbReference type="Proteomes" id="UP000316621"/>
    </source>
</evidence>
<comment type="similarity">
    <text evidence="1">Belongs to the GMC oxidoreductase family.</text>
</comment>
<evidence type="ECO:0000313" key="7">
    <source>
        <dbReference type="EMBL" id="RZC61125.1"/>
    </source>
</evidence>
<dbReference type="SUPFAM" id="SSF54373">
    <property type="entry name" value="FAD-linked reductases, C-terminal domain"/>
    <property type="match status" value="1"/>
</dbReference>
<evidence type="ECO:0000256" key="2">
    <source>
        <dbReference type="ARBA" id="ARBA00022729"/>
    </source>
</evidence>
<evidence type="ECO:0000256" key="1">
    <source>
        <dbReference type="ARBA" id="ARBA00010790"/>
    </source>
</evidence>
<feature type="binding site" evidence="3">
    <location>
        <position position="132"/>
    </location>
    <ligand>
        <name>FAD</name>
        <dbReference type="ChEBI" id="CHEBI:57692"/>
    </ligand>
</feature>
<dbReference type="PANTHER" id="PTHR45968">
    <property type="entry name" value="OSJNBA0019K04.7 PROTEIN"/>
    <property type="match status" value="1"/>
</dbReference>
<dbReference type="STRING" id="3469.A0A4Y7JN70"/>
<name>A0A4Y7JN70_PAPSO</name>
<dbReference type="Pfam" id="PF00732">
    <property type="entry name" value="GMC_oxred_N"/>
    <property type="match status" value="1"/>
</dbReference>
<keyword evidence="8" id="KW-1185">Reference proteome</keyword>